<organism evidence="2">
    <name type="scientific">Serpula lacrymans var. lacrymans (strain S7.3)</name>
    <name type="common">Dry rot fungus</name>
    <dbReference type="NCBI Taxonomy" id="936435"/>
    <lineage>
        <taxon>Eukaryota</taxon>
        <taxon>Fungi</taxon>
        <taxon>Dikarya</taxon>
        <taxon>Basidiomycota</taxon>
        <taxon>Agaricomycotina</taxon>
        <taxon>Agaricomycetes</taxon>
        <taxon>Agaricomycetidae</taxon>
        <taxon>Boletales</taxon>
        <taxon>Coniophorineae</taxon>
        <taxon>Serpulaceae</taxon>
        <taxon>Serpula</taxon>
    </lineage>
</organism>
<name>F8PQ96_SERL3</name>
<accession>F8PQ96</accession>
<gene>
    <name evidence="1" type="ORF">SERLA73DRAFT_178020</name>
</gene>
<evidence type="ECO:0000313" key="2">
    <source>
        <dbReference type="Proteomes" id="UP000008063"/>
    </source>
</evidence>
<keyword evidence="2" id="KW-1185">Reference proteome</keyword>
<reference evidence="2" key="1">
    <citation type="journal article" date="2011" name="Science">
        <title>The plant cell wall-decomposing machinery underlies the functional diversity of forest fungi.</title>
        <authorList>
            <person name="Eastwood D.C."/>
            <person name="Floudas D."/>
            <person name="Binder M."/>
            <person name="Majcherczyk A."/>
            <person name="Schneider P."/>
            <person name="Aerts A."/>
            <person name="Asiegbu F.O."/>
            <person name="Baker S.E."/>
            <person name="Barry K."/>
            <person name="Bendiksby M."/>
            <person name="Blumentritt M."/>
            <person name="Coutinho P.M."/>
            <person name="Cullen D."/>
            <person name="de Vries R.P."/>
            <person name="Gathman A."/>
            <person name="Goodell B."/>
            <person name="Henrissat B."/>
            <person name="Ihrmark K."/>
            <person name="Kauserud H."/>
            <person name="Kohler A."/>
            <person name="LaButti K."/>
            <person name="Lapidus A."/>
            <person name="Lavin J.L."/>
            <person name="Lee Y.-H."/>
            <person name="Lindquist E."/>
            <person name="Lilly W."/>
            <person name="Lucas S."/>
            <person name="Morin E."/>
            <person name="Murat C."/>
            <person name="Oguiza J.A."/>
            <person name="Park J."/>
            <person name="Pisabarro A.G."/>
            <person name="Riley R."/>
            <person name="Rosling A."/>
            <person name="Salamov A."/>
            <person name="Schmidt O."/>
            <person name="Schmutz J."/>
            <person name="Skrede I."/>
            <person name="Stenlid J."/>
            <person name="Wiebenga A."/>
            <person name="Xie X."/>
            <person name="Kuees U."/>
            <person name="Hibbett D.S."/>
            <person name="Hoffmeister D."/>
            <person name="Hoegberg N."/>
            <person name="Martin F."/>
            <person name="Grigoriev I.V."/>
            <person name="Watkinson S.C."/>
        </authorList>
    </citation>
    <scope>NUCLEOTIDE SEQUENCE [LARGE SCALE GENOMIC DNA]</scope>
    <source>
        <strain evidence="2">strain S7.3</strain>
    </source>
</reference>
<evidence type="ECO:0000313" key="1">
    <source>
        <dbReference type="EMBL" id="EGO02197.1"/>
    </source>
</evidence>
<dbReference type="HOGENOM" id="CLU_2347988_0_0_1"/>
<proteinExistence type="predicted"/>
<protein>
    <submittedName>
        <fullName evidence="1">Uncharacterized protein</fullName>
    </submittedName>
</protein>
<dbReference type="AlphaFoldDB" id="F8PQ96"/>
<dbReference type="InParanoid" id="F8PQ96"/>
<sequence>MGILDAICTTSEGRHELPCVVVGEILVVPLESAVIRRSPSARVNVRKLELSTPVVADCVNSNVGCPLGRLSENATSSVNTPGQENVIILLASLHDDN</sequence>
<dbReference type="Proteomes" id="UP000008063">
    <property type="component" value="Unassembled WGS sequence"/>
</dbReference>
<dbReference type="EMBL" id="GL945477">
    <property type="protein sequence ID" value="EGO02197.1"/>
    <property type="molecule type" value="Genomic_DNA"/>
</dbReference>